<sequence length="68" mass="7510">MKKSNKLFSLSIQIILCIAFFIESTQALGGIFGLKALTGNMPYIGYGNPWITYPRVAYGGGNNEIFIF</sequence>
<keyword evidence="3" id="KW-1185">Reference proteome</keyword>
<organism evidence="2 3">
    <name type="scientific">Wuchereria bancrofti</name>
    <dbReference type="NCBI Taxonomy" id="6293"/>
    <lineage>
        <taxon>Eukaryota</taxon>
        <taxon>Metazoa</taxon>
        <taxon>Ecdysozoa</taxon>
        <taxon>Nematoda</taxon>
        <taxon>Chromadorea</taxon>
        <taxon>Rhabditida</taxon>
        <taxon>Spirurina</taxon>
        <taxon>Spiruromorpha</taxon>
        <taxon>Filarioidea</taxon>
        <taxon>Onchocercidae</taxon>
        <taxon>Wuchereria</taxon>
    </lineage>
</organism>
<evidence type="ECO:0000313" key="2">
    <source>
        <dbReference type="EMBL" id="VDM21042.1"/>
    </source>
</evidence>
<dbReference type="InParanoid" id="A0A3P7GF27"/>
<dbReference type="OrthoDB" id="5853399at2759"/>
<feature type="chain" id="PRO_5017938347" evidence="1">
    <location>
        <begin position="28"/>
        <end position="68"/>
    </location>
</feature>
<keyword evidence="1" id="KW-0732">Signal</keyword>
<dbReference type="Proteomes" id="UP000270924">
    <property type="component" value="Unassembled WGS sequence"/>
</dbReference>
<name>A0A3P7GF27_WUCBA</name>
<accession>A0A3P7GF27</accession>
<dbReference type="EMBL" id="UYWW01012426">
    <property type="protein sequence ID" value="VDM21042.1"/>
    <property type="molecule type" value="Genomic_DNA"/>
</dbReference>
<dbReference type="AlphaFoldDB" id="A0A3P7GF27"/>
<evidence type="ECO:0000256" key="1">
    <source>
        <dbReference type="SAM" id="SignalP"/>
    </source>
</evidence>
<gene>
    <name evidence="2" type="ORF">WBA_LOCUS11690</name>
</gene>
<reference evidence="2 3" key="1">
    <citation type="submission" date="2018-11" db="EMBL/GenBank/DDBJ databases">
        <authorList>
            <consortium name="Pathogen Informatics"/>
        </authorList>
    </citation>
    <scope>NUCLEOTIDE SEQUENCE [LARGE SCALE GENOMIC DNA]</scope>
</reference>
<protein>
    <submittedName>
        <fullName evidence="2">Uncharacterized protein</fullName>
    </submittedName>
</protein>
<feature type="signal peptide" evidence="1">
    <location>
        <begin position="1"/>
        <end position="27"/>
    </location>
</feature>
<proteinExistence type="predicted"/>
<evidence type="ECO:0000313" key="3">
    <source>
        <dbReference type="Proteomes" id="UP000270924"/>
    </source>
</evidence>